<proteinExistence type="predicted"/>
<feature type="compositionally biased region" description="Basic residues" evidence="1">
    <location>
        <begin position="384"/>
        <end position="396"/>
    </location>
</feature>
<feature type="compositionally biased region" description="Basic residues" evidence="1">
    <location>
        <begin position="173"/>
        <end position="189"/>
    </location>
</feature>
<protein>
    <submittedName>
        <fullName evidence="2">Uncharacterized protein</fullName>
    </submittedName>
</protein>
<feature type="compositionally biased region" description="Acidic residues" evidence="1">
    <location>
        <begin position="203"/>
        <end position="222"/>
    </location>
</feature>
<organism evidence="2 3">
    <name type="scientific">Blyttiomyces helicus</name>
    <dbReference type="NCBI Taxonomy" id="388810"/>
    <lineage>
        <taxon>Eukaryota</taxon>
        <taxon>Fungi</taxon>
        <taxon>Fungi incertae sedis</taxon>
        <taxon>Chytridiomycota</taxon>
        <taxon>Chytridiomycota incertae sedis</taxon>
        <taxon>Chytridiomycetes</taxon>
        <taxon>Chytridiomycetes incertae sedis</taxon>
        <taxon>Blyttiomyces</taxon>
    </lineage>
</organism>
<dbReference type="OrthoDB" id="420046at2759"/>
<feature type="compositionally biased region" description="Low complexity" evidence="1">
    <location>
        <begin position="316"/>
        <end position="341"/>
    </location>
</feature>
<feature type="region of interest" description="Disordered" evidence="1">
    <location>
        <begin position="313"/>
        <end position="356"/>
    </location>
</feature>
<evidence type="ECO:0000313" key="2">
    <source>
        <dbReference type="EMBL" id="RKO89978.1"/>
    </source>
</evidence>
<accession>A0A4P9WF98</accession>
<dbReference type="Proteomes" id="UP000269721">
    <property type="component" value="Unassembled WGS sequence"/>
</dbReference>
<keyword evidence="3" id="KW-1185">Reference proteome</keyword>
<feature type="compositionally biased region" description="Pro residues" evidence="1">
    <location>
        <begin position="408"/>
        <end position="417"/>
    </location>
</feature>
<feature type="region of interest" description="Disordered" evidence="1">
    <location>
        <begin position="164"/>
        <end position="282"/>
    </location>
</feature>
<reference evidence="3" key="1">
    <citation type="journal article" date="2018" name="Nat. Microbiol.">
        <title>Leveraging single-cell genomics to expand the fungal tree of life.</title>
        <authorList>
            <person name="Ahrendt S.R."/>
            <person name="Quandt C.A."/>
            <person name="Ciobanu D."/>
            <person name="Clum A."/>
            <person name="Salamov A."/>
            <person name="Andreopoulos B."/>
            <person name="Cheng J.F."/>
            <person name="Woyke T."/>
            <person name="Pelin A."/>
            <person name="Henrissat B."/>
            <person name="Reynolds N.K."/>
            <person name="Benny G.L."/>
            <person name="Smith M.E."/>
            <person name="James T.Y."/>
            <person name="Grigoriev I.V."/>
        </authorList>
    </citation>
    <scope>NUCLEOTIDE SEQUENCE [LARGE SCALE GENOMIC DNA]</scope>
</reference>
<feature type="compositionally biased region" description="Low complexity" evidence="1">
    <location>
        <begin position="258"/>
        <end position="278"/>
    </location>
</feature>
<feature type="region of interest" description="Disordered" evidence="1">
    <location>
        <begin position="372"/>
        <end position="425"/>
    </location>
</feature>
<dbReference type="AlphaFoldDB" id="A0A4P9WF98"/>
<dbReference type="EMBL" id="KZ995788">
    <property type="protein sequence ID" value="RKO89978.1"/>
    <property type="molecule type" value="Genomic_DNA"/>
</dbReference>
<evidence type="ECO:0000256" key="1">
    <source>
        <dbReference type="SAM" id="MobiDB-lite"/>
    </source>
</evidence>
<gene>
    <name evidence="2" type="ORF">BDK51DRAFT_29193</name>
</gene>
<name>A0A4P9WF98_9FUNG</name>
<sequence>ILKKSPDNLDAVYVHFFHEKIPSRMLAANTTPEPLDRLIAAYPAVPEYYRTRAMVRVFREEYAMALKDFKIAISLTRKRRRLQSAGKECGGGPDGTHASVGGAAAEEHDIGSESQLYFLRAACFHQYAVSLIEKDVMEDSAVTGLAKVTPGLREAAVAAEAAAAETEAGADKKGKKRKKKNKKKKKKKKSGEEADANGSGQEVGDEEGGEEREDDEPADGPAEEQSVSELNVPAIDAARSKTPAPVKQLSSPRSETRATTPTGDGAPTAPASSTSSDAARTRDRRALIAQLARRSIRDYTHFLSFFPCSLSDMDESATTSTWPPSSFSSSASVSPDPSTPSSSPPSSPSLSPTRDFSQNQIATLPDFVKSLPVHHSVNGGHTHQCSHSHPHSHHGHNQGSRPSTPGSSPSPPPPLPAIPTYHRPTPLTRIATSSKALAPCIVNTLVAISSIR</sequence>
<evidence type="ECO:0000313" key="3">
    <source>
        <dbReference type="Proteomes" id="UP000269721"/>
    </source>
</evidence>
<feature type="non-terminal residue" evidence="2">
    <location>
        <position position="1"/>
    </location>
</feature>